<proteinExistence type="predicted"/>
<comment type="caution">
    <text evidence="2">The sequence shown here is derived from an EMBL/GenBank/DDBJ whole genome shotgun (WGS) entry which is preliminary data.</text>
</comment>
<evidence type="ECO:0000313" key="2">
    <source>
        <dbReference type="EMBL" id="PFG18319.1"/>
    </source>
</evidence>
<keyword evidence="1" id="KW-0472">Membrane</keyword>
<dbReference type="Proteomes" id="UP000226079">
    <property type="component" value="Unassembled WGS sequence"/>
</dbReference>
<name>A0A2A9CXK9_9ACTN</name>
<keyword evidence="1" id="KW-1133">Transmembrane helix</keyword>
<accession>A0A2A9CXK9</accession>
<organism evidence="2 3">
    <name type="scientific">Propionicimonas paludicola</name>
    <dbReference type="NCBI Taxonomy" id="185243"/>
    <lineage>
        <taxon>Bacteria</taxon>
        <taxon>Bacillati</taxon>
        <taxon>Actinomycetota</taxon>
        <taxon>Actinomycetes</taxon>
        <taxon>Propionibacteriales</taxon>
        <taxon>Nocardioidaceae</taxon>
        <taxon>Propionicimonas</taxon>
    </lineage>
</organism>
<dbReference type="RefSeq" id="WP_098461686.1">
    <property type="nucleotide sequence ID" value="NZ_PDJC01000001.1"/>
</dbReference>
<reference evidence="2 3" key="1">
    <citation type="submission" date="2017-10" db="EMBL/GenBank/DDBJ databases">
        <title>Sequencing the genomes of 1000 actinobacteria strains.</title>
        <authorList>
            <person name="Klenk H.-P."/>
        </authorList>
    </citation>
    <scope>NUCLEOTIDE SEQUENCE [LARGE SCALE GENOMIC DNA]</scope>
    <source>
        <strain evidence="2 3">DSM 15597</strain>
    </source>
</reference>
<sequence length="129" mass="13293">MVLITATIALAAAIVVGTIGLVLLDEMRRPSSELRRLGGLLALVLGGAGMWLLVSAVEVNGAFCGIAVGVVQELFEASVQAASGCSDTRRLHLLLSAACILGGTALVLITRRDRGVSKAEQAAPKADQR</sequence>
<keyword evidence="1" id="KW-0812">Transmembrane</keyword>
<feature type="transmembrane region" description="Helical" evidence="1">
    <location>
        <begin position="36"/>
        <end position="54"/>
    </location>
</feature>
<protein>
    <submittedName>
        <fullName evidence="2">Uncharacterized protein</fullName>
    </submittedName>
</protein>
<keyword evidence="3" id="KW-1185">Reference proteome</keyword>
<evidence type="ECO:0000313" key="3">
    <source>
        <dbReference type="Proteomes" id="UP000226079"/>
    </source>
</evidence>
<feature type="transmembrane region" description="Helical" evidence="1">
    <location>
        <begin position="6"/>
        <end position="24"/>
    </location>
</feature>
<evidence type="ECO:0000256" key="1">
    <source>
        <dbReference type="SAM" id="Phobius"/>
    </source>
</evidence>
<dbReference type="AlphaFoldDB" id="A0A2A9CXK9"/>
<dbReference type="EMBL" id="PDJC01000001">
    <property type="protein sequence ID" value="PFG18319.1"/>
    <property type="molecule type" value="Genomic_DNA"/>
</dbReference>
<gene>
    <name evidence="2" type="ORF">ATK74_2903</name>
</gene>
<feature type="transmembrane region" description="Helical" evidence="1">
    <location>
        <begin position="91"/>
        <end position="109"/>
    </location>
</feature>